<dbReference type="AlphaFoldDB" id="H3R9R8"/>
<protein>
    <submittedName>
        <fullName evidence="2">Uncharacterized protein</fullName>
    </submittedName>
</protein>
<organism evidence="2 3">
    <name type="scientific">Pantoea stewartii subsp. stewartii DC283</name>
    <dbReference type="NCBI Taxonomy" id="660596"/>
    <lineage>
        <taxon>Bacteria</taxon>
        <taxon>Pseudomonadati</taxon>
        <taxon>Pseudomonadota</taxon>
        <taxon>Gammaproteobacteria</taxon>
        <taxon>Enterobacterales</taxon>
        <taxon>Erwiniaceae</taxon>
        <taxon>Pantoea</taxon>
    </lineage>
</organism>
<reference evidence="2" key="2">
    <citation type="submission" date="2012-01" db="EMBL/GenBank/DDBJ databases">
        <authorList>
            <person name="Biehl B.S."/>
            <person name="Ding Y."/>
            <person name="Dugan-Rocha S.P."/>
            <person name="Gibbs R.A."/>
            <person name="Glasner J.D."/>
            <person name="Kovar C."/>
            <person name="Muzny D.M."/>
            <person name="Neeno-Eckwall E.C."/>
            <person name="Perna N.T."/>
            <person name="Qin X."/>
            <person name="von Bodman S.B."/>
            <person name="Weinstock G.M."/>
        </authorList>
    </citation>
    <scope>NUCLEOTIDE SEQUENCE</scope>
    <source>
        <strain evidence="2">DC283</strain>
    </source>
</reference>
<gene>
    <name evidence="2" type="ORF">CKS_0400</name>
    <name evidence="1" type="ORF">DSJ_20025</name>
</gene>
<dbReference type="PATRIC" id="fig|660596.6.peg.637"/>
<dbReference type="KEGG" id="pstw:DSJ_20025"/>
<dbReference type="OrthoDB" id="6556077at2"/>
<evidence type="ECO:0000313" key="3">
    <source>
        <dbReference type="Proteomes" id="UP000005050"/>
    </source>
</evidence>
<reference evidence="1 4" key="3">
    <citation type="submission" date="2016-10" db="EMBL/GenBank/DDBJ databases">
        <title>Complete Genome Assembly of Pantoea stewartii subsp. stewartii DC283, a Corn Pathogen.</title>
        <authorList>
            <person name="Duong D.A."/>
            <person name="Stevens A.M."/>
            <person name="Jensen R.V."/>
        </authorList>
    </citation>
    <scope>NUCLEOTIDE SEQUENCE [LARGE SCALE GENOMIC DNA]</scope>
    <source>
        <strain evidence="1 4">DC283</strain>
    </source>
</reference>
<dbReference type="EMBL" id="AHIE01000002">
    <property type="protein sequence ID" value="EHU01931.1"/>
    <property type="molecule type" value="Genomic_DNA"/>
</dbReference>
<evidence type="ECO:0000313" key="1">
    <source>
        <dbReference type="EMBL" id="ARF51380.1"/>
    </source>
</evidence>
<accession>H3R9R8</accession>
<evidence type="ECO:0000313" key="2">
    <source>
        <dbReference type="EMBL" id="EHU01931.1"/>
    </source>
</evidence>
<proteinExistence type="predicted"/>
<dbReference type="STRING" id="660596.DSJ_20025"/>
<dbReference type="RefSeq" id="WP_006118111.1">
    <property type="nucleotide sequence ID" value="NZ_AHIE01000002.1"/>
</dbReference>
<dbReference type="Proteomes" id="UP000005050">
    <property type="component" value="Unassembled WGS sequence"/>
</dbReference>
<reference evidence="2 3" key="1">
    <citation type="journal article" date="2012" name="Mol. Microbiol.">
        <title>The genetic and structural basis of two distinct terminal side branch residues in stewartan and amylovoran exopolysaccharides and their potential role in host adaptation.</title>
        <authorList>
            <person name="Wang X."/>
            <person name="Yang F."/>
            <person name="von Bodman S.B."/>
        </authorList>
    </citation>
    <scope>NUCLEOTIDE SEQUENCE [LARGE SCALE GENOMIC DNA]</scope>
    <source>
        <strain evidence="2 3">DC283</strain>
    </source>
</reference>
<keyword evidence="4" id="KW-1185">Reference proteome</keyword>
<name>H3R9R8_PANSE</name>
<sequence>MNRILKHRDEAGLRDVLSTLHDIRSTLDSIDARLSVIEDSGMKHGAVSGTLSGALSGAVVSVGLALVRASAGV</sequence>
<dbReference type="Proteomes" id="UP000192380">
    <property type="component" value="Chromosome"/>
</dbReference>
<dbReference type="EMBL" id="CP017581">
    <property type="protein sequence ID" value="ARF51380.1"/>
    <property type="molecule type" value="Genomic_DNA"/>
</dbReference>
<evidence type="ECO:0000313" key="4">
    <source>
        <dbReference type="Proteomes" id="UP000192380"/>
    </source>
</evidence>